<dbReference type="Pfam" id="PF00248">
    <property type="entry name" value="Aldo_ket_red"/>
    <property type="match status" value="1"/>
</dbReference>
<name>A0ABS3JLR4_9BACT</name>
<evidence type="ECO:0000313" key="3">
    <source>
        <dbReference type="Proteomes" id="UP000664628"/>
    </source>
</evidence>
<evidence type="ECO:0000259" key="1">
    <source>
        <dbReference type="Pfam" id="PF00248"/>
    </source>
</evidence>
<dbReference type="Gene3D" id="3.20.20.100">
    <property type="entry name" value="NADP-dependent oxidoreductase domain"/>
    <property type="match status" value="1"/>
</dbReference>
<dbReference type="InterPro" id="IPR023210">
    <property type="entry name" value="NADP_OxRdtase_dom"/>
</dbReference>
<gene>
    <name evidence="2" type="ORF">J2I46_17515</name>
</gene>
<reference evidence="2 3" key="1">
    <citation type="submission" date="2021-03" db="EMBL/GenBank/DDBJ databases">
        <title>Fibrella sp. HMF5405 genome sequencing and assembly.</title>
        <authorList>
            <person name="Kang H."/>
            <person name="Kim H."/>
            <person name="Bae S."/>
            <person name="Joh K."/>
        </authorList>
    </citation>
    <scope>NUCLEOTIDE SEQUENCE [LARGE SCALE GENOMIC DNA]</scope>
    <source>
        <strain evidence="2 3">HMF5405</strain>
    </source>
</reference>
<sequence>MNYRTFGRTGWQVSEIGYGMWGLAGWTGSDKAEVLRALQRSVELGCNFFDTAWGYAEGVSEQILGQLLKDNADKKLYAATKIPPKNRVWPSRADFSIDDVFPPDYIVEYTERSMKNLGVEQIDLMQFHVWEDAWAERDEWKEVIEQLTKAGKVAAWGVSVNRWEPDNCLNTLRTGLIDGVQVIYNIFDQNPEDNLFPLCRELNIGVIARVPFDEGTLTGTFTKETTFPADDWRSTYFVPENLNSSVDHADALKPLVPQGMTMPELALRFILANSDVATTIPGMRQIRNVEANCAASDGNALPASLLEELKGHRWDRTPTEWSQ</sequence>
<dbReference type="InterPro" id="IPR036812">
    <property type="entry name" value="NAD(P)_OxRdtase_dom_sf"/>
</dbReference>
<comment type="caution">
    <text evidence="2">The sequence shown here is derived from an EMBL/GenBank/DDBJ whole genome shotgun (WGS) entry which is preliminary data.</text>
</comment>
<organism evidence="2 3">
    <name type="scientific">Fibrella forsythiae</name>
    <dbReference type="NCBI Taxonomy" id="2817061"/>
    <lineage>
        <taxon>Bacteria</taxon>
        <taxon>Pseudomonadati</taxon>
        <taxon>Bacteroidota</taxon>
        <taxon>Cytophagia</taxon>
        <taxon>Cytophagales</taxon>
        <taxon>Spirosomataceae</taxon>
        <taxon>Fibrella</taxon>
    </lineage>
</organism>
<evidence type="ECO:0000313" key="2">
    <source>
        <dbReference type="EMBL" id="MBO0950398.1"/>
    </source>
</evidence>
<dbReference type="PANTHER" id="PTHR43312">
    <property type="entry name" value="D-THREO-ALDOSE 1-DEHYDROGENASE"/>
    <property type="match status" value="1"/>
</dbReference>
<protein>
    <submittedName>
        <fullName evidence="2">Aldo/keto reductase</fullName>
    </submittedName>
</protein>
<dbReference type="CDD" id="cd19086">
    <property type="entry name" value="AKR_AKR11C1"/>
    <property type="match status" value="1"/>
</dbReference>
<feature type="domain" description="NADP-dependent oxidoreductase" evidence="1">
    <location>
        <begin position="15"/>
        <end position="309"/>
    </location>
</feature>
<dbReference type="RefSeq" id="WP_207330352.1">
    <property type="nucleotide sequence ID" value="NZ_JAFMYW010000005.1"/>
</dbReference>
<dbReference type="InterPro" id="IPR053135">
    <property type="entry name" value="AKR2_Oxidoreductase"/>
</dbReference>
<dbReference type="EMBL" id="JAFMYW010000005">
    <property type="protein sequence ID" value="MBO0950398.1"/>
    <property type="molecule type" value="Genomic_DNA"/>
</dbReference>
<dbReference type="SUPFAM" id="SSF51430">
    <property type="entry name" value="NAD(P)-linked oxidoreductase"/>
    <property type="match status" value="1"/>
</dbReference>
<dbReference type="Proteomes" id="UP000664628">
    <property type="component" value="Unassembled WGS sequence"/>
</dbReference>
<dbReference type="PANTHER" id="PTHR43312:SF1">
    <property type="entry name" value="NADP-DEPENDENT OXIDOREDUCTASE DOMAIN-CONTAINING PROTEIN"/>
    <property type="match status" value="1"/>
</dbReference>
<keyword evidence="3" id="KW-1185">Reference proteome</keyword>
<proteinExistence type="predicted"/>
<accession>A0ABS3JLR4</accession>